<protein>
    <submittedName>
        <fullName evidence="7">Helix-turn-helix domain-containing protein</fullName>
    </submittedName>
</protein>
<dbReference type="InterPro" id="IPR018060">
    <property type="entry name" value="HTH_AraC"/>
</dbReference>
<keyword evidence="1" id="KW-0805">Transcription regulation</keyword>
<dbReference type="EMBL" id="JBHTAI010000002">
    <property type="protein sequence ID" value="MFC7147667.1"/>
    <property type="molecule type" value="Genomic_DNA"/>
</dbReference>
<keyword evidence="4" id="KW-0804">Transcription</keyword>
<feature type="domain" description="Fe/B12 periplasmic-binding" evidence="6">
    <location>
        <begin position="274"/>
        <end position="532"/>
    </location>
</feature>
<accession>A0ABW2F3B4</accession>
<organism evidence="7 8">
    <name type="scientific">Cohnella cellulosilytica</name>
    <dbReference type="NCBI Taxonomy" id="986710"/>
    <lineage>
        <taxon>Bacteria</taxon>
        <taxon>Bacillati</taxon>
        <taxon>Bacillota</taxon>
        <taxon>Bacilli</taxon>
        <taxon>Bacillales</taxon>
        <taxon>Paenibacillaceae</taxon>
        <taxon>Cohnella</taxon>
    </lineage>
</organism>
<dbReference type="PANTHER" id="PTHR46796">
    <property type="entry name" value="HTH-TYPE TRANSCRIPTIONAL ACTIVATOR RHAS-RELATED"/>
    <property type="match status" value="1"/>
</dbReference>
<dbReference type="PROSITE" id="PS01124">
    <property type="entry name" value="HTH_ARAC_FAMILY_2"/>
    <property type="match status" value="1"/>
</dbReference>
<comment type="caution">
    <text evidence="7">The sequence shown here is derived from an EMBL/GenBank/DDBJ whole genome shotgun (WGS) entry which is preliminary data.</text>
</comment>
<evidence type="ECO:0000259" key="5">
    <source>
        <dbReference type="PROSITE" id="PS01124"/>
    </source>
</evidence>
<dbReference type="Pfam" id="PF01497">
    <property type="entry name" value="Peripla_BP_2"/>
    <property type="match status" value="1"/>
</dbReference>
<evidence type="ECO:0000259" key="6">
    <source>
        <dbReference type="PROSITE" id="PS50983"/>
    </source>
</evidence>
<dbReference type="Pfam" id="PF12833">
    <property type="entry name" value="HTH_18"/>
    <property type="match status" value="1"/>
</dbReference>
<dbReference type="Gene3D" id="1.10.10.60">
    <property type="entry name" value="Homeodomain-like"/>
    <property type="match status" value="2"/>
</dbReference>
<dbReference type="InterPro" id="IPR002491">
    <property type="entry name" value="ABC_transptr_periplasmic_BD"/>
</dbReference>
<dbReference type="InterPro" id="IPR009057">
    <property type="entry name" value="Homeodomain-like_sf"/>
</dbReference>
<sequence>MNTSAAMDSLWFKLRSIEEVQASKWLYPLCYLHSHLLLLNLDGKAHVTVNGSPMRLHRGSAFVGLPGQLVSVHPEGEGTIFVLCFDTIEAGDDGAGSNVNESGDKSPLKGKRILADVKTADELCRRALREWRSGDASGRLLAQAALYELLGFLLKEAEAEAELPLTSDEALNRTLSYMQRYYEQNITIDELADLAGVSRYYYMRLFKSAYGVSAMEYLAELRMNKAKLLMESSGLKLSEIAARVGYNDEFYFIRKFKQQTGIPPATYIRNRQRRIAAYSFPNIGQLLALRIVPYAAPIDHSWTDLYRRKYRTDIVTELSHDFAFNRTALKDAGLDYIIGVDDFVPEEEQRRIGEIAPTLFVPWLADDWRGHLRQVAQFLDIPAEAEACLSKYEHLAAEVRRQVQPAMRGKTVLVVHRIKAGYIVYGRRTVAGVLYDDLGLQPADGVVGLERPRTVTPEELERYPADHILLMLQSGGNEPGDWERLRRSDEWRRIAAGLRGEVTPIAVWPWFDYSAYTQHKFLQTVPSLFQAL</sequence>
<evidence type="ECO:0000256" key="4">
    <source>
        <dbReference type="ARBA" id="ARBA00023163"/>
    </source>
</evidence>
<evidence type="ECO:0000256" key="2">
    <source>
        <dbReference type="ARBA" id="ARBA00023125"/>
    </source>
</evidence>
<dbReference type="SUPFAM" id="SSF51215">
    <property type="entry name" value="Regulatory protein AraC"/>
    <property type="match status" value="1"/>
</dbReference>
<dbReference type="InterPro" id="IPR037923">
    <property type="entry name" value="HTH-like"/>
</dbReference>
<dbReference type="InterPro" id="IPR018062">
    <property type="entry name" value="HTH_AraC-typ_CS"/>
</dbReference>
<dbReference type="RefSeq" id="WP_378048262.1">
    <property type="nucleotide sequence ID" value="NZ_JBHMDN010000016.1"/>
</dbReference>
<evidence type="ECO:0000313" key="7">
    <source>
        <dbReference type="EMBL" id="MFC7147667.1"/>
    </source>
</evidence>
<dbReference type="SUPFAM" id="SSF53807">
    <property type="entry name" value="Helical backbone' metal receptor"/>
    <property type="match status" value="1"/>
</dbReference>
<name>A0ABW2F3B4_9BACL</name>
<dbReference type="PROSITE" id="PS00041">
    <property type="entry name" value="HTH_ARAC_FAMILY_1"/>
    <property type="match status" value="1"/>
</dbReference>
<dbReference type="PROSITE" id="PS50983">
    <property type="entry name" value="FE_B12_PBP"/>
    <property type="match status" value="1"/>
</dbReference>
<keyword evidence="3" id="KW-0010">Activator</keyword>
<keyword evidence="2" id="KW-0238">DNA-binding</keyword>
<evidence type="ECO:0000256" key="1">
    <source>
        <dbReference type="ARBA" id="ARBA00023015"/>
    </source>
</evidence>
<feature type="domain" description="HTH araC/xylS-type" evidence="5">
    <location>
        <begin position="172"/>
        <end position="270"/>
    </location>
</feature>
<dbReference type="Gene3D" id="3.40.50.1980">
    <property type="entry name" value="Nitrogenase molybdenum iron protein domain"/>
    <property type="match status" value="2"/>
</dbReference>
<proteinExistence type="predicted"/>
<evidence type="ECO:0000256" key="3">
    <source>
        <dbReference type="ARBA" id="ARBA00023159"/>
    </source>
</evidence>
<dbReference type="Proteomes" id="UP001596378">
    <property type="component" value="Unassembled WGS sequence"/>
</dbReference>
<reference evidence="8" key="1">
    <citation type="journal article" date="2019" name="Int. J. Syst. Evol. Microbiol.">
        <title>The Global Catalogue of Microorganisms (GCM) 10K type strain sequencing project: providing services to taxonomists for standard genome sequencing and annotation.</title>
        <authorList>
            <consortium name="The Broad Institute Genomics Platform"/>
            <consortium name="The Broad Institute Genome Sequencing Center for Infectious Disease"/>
            <person name="Wu L."/>
            <person name="Ma J."/>
        </authorList>
    </citation>
    <scope>NUCLEOTIDE SEQUENCE [LARGE SCALE GENOMIC DNA]</scope>
    <source>
        <strain evidence="8">KCTC 12907</strain>
    </source>
</reference>
<evidence type="ECO:0000313" key="8">
    <source>
        <dbReference type="Proteomes" id="UP001596378"/>
    </source>
</evidence>
<keyword evidence="8" id="KW-1185">Reference proteome</keyword>
<gene>
    <name evidence="7" type="ORF">ACFQMJ_03875</name>
</gene>
<dbReference type="SMART" id="SM00342">
    <property type="entry name" value="HTH_ARAC"/>
    <property type="match status" value="1"/>
</dbReference>
<dbReference type="InterPro" id="IPR050204">
    <property type="entry name" value="AraC_XylS_family_regulators"/>
</dbReference>
<dbReference type="SUPFAM" id="SSF46689">
    <property type="entry name" value="Homeodomain-like"/>
    <property type="match status" value="2"/>
</dbReference>